<keyword evidence="3" id="KW-0732">Signal</keyword>
<dbReference type="OMA" id="HIEMERM"/>
<dbReference type="Gene3D" id="3.30.310.10">
    <property type="entry name" value="TATA-Binding Protein"/>
    <property type="match status" value="1"/>
</dbReference>
<dbReference type="InterPro" id="IPR012295">
    <property type="entry name" value="TBP_dom_sf"/>
</dbReference>
<dbReference type="GeneID" id="36408501"/>
<dbReference type="EMBL" id="CCYD01000653">
    <property type="protein sequence ID" value="CEG43235.1"/>
    <property type="molecule type" value="Genomic_DNA"/>
</dbReference>
<evidence type="ECO:0000259" key="4">
    <source>
        <dbReference type="Pfam" id="PF09066"/>
    </source>
</evidence>
<dbReference type="RefSeq" id="XP_024579604.1">
    <property type="nucleotide sequence ID" value="XM_024729204.1"/>
</dbReference>
<feature type="region of interest" description="Disordered" evidence="1">
    <location>
        <begin position="427"/>
        <end position="458"/>
    </location>
</feature>
<dbReference type="OrthoDB" id="69705at2759"/>
<keyword evidence="2" id="KW-0472">Membrane</keyword>
<organism evidence="5 6">
    <name type="scientific">Plasmopara halstedii</name>
    <name type="common">Downy mildew of sunflower</name>
    <dbReference type="NCBI Taxonomy" id="4781"/>
    <lineage>
        <taxon>Eukaryota</taxon>
        <taxon>Sar</taxon>
        <taxon>Stramenopiles</taxon>
        <taxon>Oomycota</taxon>
        <taxon>Peronosporomycetes</taxon>
        <taxon>Peronosporales</taxon>
        <taxon>Peronosporaceae</taxon>
        <taxon>Plasmopara</taxon>
    </lineage>
</organism>
<dbReference type="Proteomes" id="UP000054928">
    <property type="component" value="Unassembled WGS sequence"/>
</dbReference>
<evidence type="ECO:0000313" key="6">
    <source>
        <dbReference type="Proteomes" id="UP000054928"/>
    </source>
</evidence>
<feature type="compositionally biased region" description="Basic and acidic residues" evidence="1">
    <location>
        <begin position="427"/>
        <end position="437"/>
    </location>
</feature>
<feature type="domain" description="Beta-adaptin appendage C-terminal subdomain" evidence="4">
    <location>
        <begin position="506"/>
        <end position="606"/>
    </location>
</feature>
<evidence type="ECO:0000256" key="1">
    <source>
        <dbReference type="SAM" id="MobiDB-lite"/>
    </source>
</evidence>
<dbReference type="GO" id="GO:0006886">
    <property type="term" value="P:intracellular protein transport"/>
    <property type="evidence" value="ECO:0007669"/>
    <property type="project" value="InterPro"/>
</dbReference>
<proteinExistence type="predicted"/>
<dbReference type="InterPro" id="IPR015151">
    <property type="entry name" value="B-adaptin_app_sub_C"/>
</dbReference>
<sequence>MRRLWRCRGCVQLWLNLLLVDVQINCAFSASTNENFTTIHTQSLASENGDAIPPVFCLDAGVEIAFPRQDVENAMDSTVLASAGTACLRTAPLNAVMGHLKTSLRTLSIHEVDCVLEPLDVESSTIALLGIVSVCLRSNMEIENDIKRWGHESKRKIDELFASDKHISLNQIKGMARQVLISPPYALPNSGSGLPQFVLDEVLVWSRTEEGETFNASNDQTFLTYVQMVVKNDGTTPLHIFQVTIAKKIQGSTELDLSVSFVLPLVAPAVIQPGKSDVVSFKAITDVVVDSSNIYLMYISHSGFRSHIFEGSLKGKTFLWREENIQTQDDHEVFDQFSLNSAGSRAFFAAFPYATWQVGFMALAMAVGIVVVLYIRRKRPSVRVVSHVVLSCFRLPGKKKLNKEIGGRTSAKATPIRVAISQTEVSKRGGNHVELESSSRNPKVAKASPSENASTSIKLSTPVHSKMPAITMNWKKPSSPHQIIISKTFVKSPKSKKLFLDLDCRARLHPKCFESMWDDYAERYQDELSDVKQPHSDILKTLETIGISCMASGNVNGLEKFVFYAKQRNCSWFFLLTLDITAATRTAKLSLRATSDATEELVTQLIYIVKDTVSESAVS</sequence>
<feature type="compositionally biased region" description="Polar residues" evidence="1">
    <location>
        <begin position="449"/>
        <end position="458"/>
    </location>
</feature>
<feature type="chain" id="PRO_5006015091" evidence="3">
    <location>
        <begin position="30"/>
        <end position="619"/>
    </location>
</feature>
<keyword evidence="2" id="KW-1133">Transmembrane helix</keyword>
<protein>
    <submittedName>
        <fullName evidence="5">Beta-adaptin appendage, C-terminal subdomain</fullName>
    </submittedName>
</protein>
<dbReference type="GO" id="GO:0030131">
    <property type="term" value="C:clathrin adaptor complex"/>
    <property type="evidence" value="ECO:0007669"/>
    <property type="project" value="InterPro"/>
</dbReference>
<evidence type="ECO:0000256" key="2">
    <source>
        <dbReference type="SAM" id="Phobius"/>
    </source>
</evidence>
<name>A0A0N7L643_PLAHL</name>
<feature type="transmembrane region" description="Helical" evidence="2">
    <location>
        <begin position="354"/>
        <end position="375"/>
    </location>
</feature>
<feature type="signal peptide" evidence="3">
    <location>
        <begin position="1"/>
        <end position="29"/>
    </location>
</feature>
<keyword evidence="2" id="KW-0812">Transmembrane</keyword>
<keyword evidence="6" id="KW-1185">Reference proteome</keyword>
<accession>A0A0N7L643</accession>
<dbReference type="Pfam" id="PF09066">
    <property type="entry name" value="B2-adapt-app_C"/>
    <property type="match status" value="1"/>
</dbReference>
<reference evidence="6" key="1">
    <citation type="submission" date="2014-09" db="EMBL/GenBank/DDBJ databases">
        <authorList>
            <person name="Sharma Rahul"/>
            <person name="Thines Marco"/>
        </authorList>
    </citation>
    <scope>NUCLEOTIDE SEQUENCE [LARGE SCALE GENOMIC DNA]</scope>
</reference>
<dbReference type="GO" id="GO:0016192">
    <property type="term" value="P:vesicle-mediated transport"/>
    <property type="evidence" value="ECO:0007669"/>
    <property type="project" value="InterPro"/>
</dbReference>
<evidence type="ECO:0000256" key="3">
    <source>
        <dbReference type="SAM" id="SignalP"/>
    </source>
</evidence>
<evidence type="ECO:0000313" key="5">
    <source>
        <dbReference type="EMBL" id="CEG43235.1"/>
    </source>
</evidence>
<dbReference type="AlphaFoldDB" id="A0A0N7L643"/>